<dbReference type="OrthoDB" id="416834at2759"/>
<keyword evidence="9 12" id="KW-1133">Transmembrane helix</keyword>
<feature type="transmembrane region" description="Helical" evidence="12">
    <location>
        <begin position="214"/>
        <end position="237"/>
    </location>
</feature>
<gene>
    <name evidence="13" type="ORF">BJ878DRAFT_533425</name>
</gene>
<feature type="transmembrane region" description="Helical" evidence="12">
    <location>
        <begin position="289"/>
        <end position="306"/>
    </location>
</feature>
<feature type="transmembrane region" description="Helical" evidence="12">
    <location>
        <begin position="318"/>
        <end position="336"/>
    </location>
</feature>
<keyword evidence="14" id="KW-1185">Reference proteome</keyword>
<keyword evidence="8 12" id="KW-0256">Endoplasmic reticulum</keyword>
<evidence type="ECO:0000256" key="6">
    <source>
        <dbReference type="ARBA" id="ARBA00022679"/>
    </source>
</evidence>
<evidence type="ECO:0000256" key="1">
    <source>
        <dbReference type="ARBA" id="ARBA00004477"/>
    </source>
</evidence>
<evidence type="ECO:0000256" key="9">
    <source>
        <dbReference type="ARBA" id="ARBA00022989"/>
    </source>
</evidence>
<feature type="transmembrane region" description="Helical" evidence="12">
    <location>
        <begin position="366"/>
        <end position="386"/>
    </location>
</feature>
<organism evidence="13 14">
    <name type="scientific">Calycina marina</name>
    <dbReference type="NCBI Taxonomy" id="1763456"/>
    <lineage>
        <taxon>Eukaryota</taxon>
        <taxon>Fungi</taxon>
        <taxon>Dikarya</taxon>
        <taxon>Ascomycota</taxon>
        <taxon>Pezizomycotina</taxon>
        <taxon>Leotiomycetes</taxon>
        <taxon>Helotiales</taxon>
        <taxon>Pezizellaceae</taxon>
        <taxon>Calycina</taxon>
    </lineage>
</organism>
<evidence type="ECO:0000256" key="7">
    <source>
        <dbReference type="ARBA" id="ARBA00022692"/>
    </source>
</evidence>
<proteinExistence type="inferred from homology"/>
<comment type="pathway">
    <text evidence="2">Glycolipid biosynthesis; glycosylphosphatidylinositol-anchor biosynthesis.</text>
</comment>
<sequence length="588" mass="66413">MNMPRGQMSPATPTIKHHLLTSARIWTALILFRCINALCSRTFFQPDEYFQSLEPAWQMAFGPQSGAWITWEWQHQLRSSIHPAMFAALYFVADKLMLVLGLVPSSRAAVLESLPTIVQAVIAATGDFYTWKLAEKIHGSKSDLLLTVCSPWQWFVSTRTFSNSVETTLTIAALYFWPWQMTVNYSRSSPNSSAQESSKSSIFQAPSSLRHLRISLLLAITACILRPTNGMIWLCMLTPSLHNIISSTPRIPFTDNLIFFREGILCGLIVLAVSGLSDRLYFGFWTFPPYQWLTFNITLDLAVFYGRNDWHYYLSQGIPLLTTTFLPFTLLGMWSVSSGIPFMLLVIVLQMIGALSLIVHKEVRFIYPLLPLLHIITGPVIASYFLTSSTTTTATQSPTPSKAPPILRCKPALLALLITNTLLSTYLTQRHQSGVLAATTQIRHLFESHPATSSSAPTPFAAFLMPCHSTPWRSSLIHPNLHAWALTCEPPISIPIADRDSYRSENDLFYDDPVAFWEKEIGGEGREWPPRFVVGFEGLESLMDVVRREINEGKGVGKWREVWRAFNSDWIDDGRRWGDVVIWEVLET</sequence>
<dbReference type="GO" id="GO:0005789">
    <property type="term" value="C:endoplasmic reticulum membrane"/>
    <property type="evidence" value="ECO:0007669"/>
    <property type="project" value="UniProtKB-SubCell"/>
</dbReference>
<dbReference type="PANTHER" id="PTHR22760:SF4">
    <property type="entry name" value="GPI MANNOSYLTRANSFERASE 3"/>
    <property type="match status" value="1"/>
</dbReference>
<keyword evidence="6" id="KW-0808">Transferase</keyword>
<dbReference type="AlphaFoldDB" id="A0A9P7Z6G2"/>
<keyword evidence="4" id="KW-0337">GPI-anchor biosynthesis</keyword>
<evidence type="ECO:0000313" key="14">
    <source>
        <dbReference type="Proteomes" id="UP000887226"/>
    </source>
</evidence>
<evidence type="ECO:0000256" key="3">
    <source>
        <dbReference type="ARBA" id="ARBA00006065"/>
    </source>
</evidence>
<dbReference type="InterPro" id="IPR005599">
    <property type="entry name" value="GPI_mannosylTrfase"/>
</dbReference>
<evidence type="ECO:0000256" key="4">
    <source>
        <dbReference type="ARBA" id="ARBA00022502"/>
    </source>
</evidence>
<evidence type="ECO:0000313" key="13">
    <source>
        <dbReference type="EMBL" id="KAG9246156.1"/>
    </source>
</evidence>
<dbReference type="GO" id="GO:0006506">
    <property type="term" value="P:GPI anchor biosynthetic process"/>
    <property type="evidence" value="ECO:0007669"/>
    <property type="project" value="UniProtKB-KW"/>
</dbReference>
<dbReference type="EC" id="2.4.1.-" evidence="12"/>
<name>A0A9P7Z6G2_9HELO</name>
<dbReference type="GO" id="GO:0000026">
    <property type="term" value="F:alpha-1,2-mannosyltransferase activity"/>
    <property type="evidence" value="ECO:0007669"/>
    <property type="project" value="TreeGrafter"/>
</dbReference>
<keyword evidence="7 12" id="KW-0812">Transmembrane</keyword>
<evidence type="ECO:0000256" key="10">
    <source>
        <dbReference type="ARBA" id="ARBA00023136"/>
    </source>
</evidence>
<accession>A0A9P7Z6G2</accession>
<comment type="similarity">
    <text evidence="3">Belongs to the glycosyltransferase 22 family. PIGB subfamily.</text>
</comment>
<evidence type="ECO:0000256" key="12">
    <source>
        <dbReference type="RuleBase" id="RU363075"/>
    </source>
</evidence>
<evidence type="ECO:0000256" key="8">
    <source>
        <dbReference type="ARBA" id="ARBA00022824"/>
    </source>
</evidence>
<keyword evidence="10 12" id="KW-0472">Membrane</keyword>
<comment type="function">
    <text evidence="11">Mannosyltransferase involved in glycosylphosphatidylinositol-anchor biosynthesis. Transfers the third mannose to Man2-GlcN-acyl-PI during GPI precursor assembly.</text>
</comment>
<dbReference type="PANTHER" id="PTHR22760">
    <property type="entry name" value="GLYCOSYLTRANSFERASE"/>
    <property type="match status" value="1"/>
</dbReference>
<dbReference type="Pfam" id="PF03901">
    <property type="entry name" value="Glyco_transf_22"/>
    <property type="match status" value="1"/>
</dbReference>
<comment type="subcellular location">
    <subcellularLocation>
        <location evidence="1 12">Endoplasmic reticulum membrane</location>
        <topology evidence="1 12">Multi-pass membrane protein</topology>
    </subcellularLocation>
</comment>
<evidence type="ECO:0000256" key="11">
    <source>
        <dbReference type="ARBA" id="ARBA00024708"/>
    </source>
</evidence>
<keyword evidence="5 12" id="KW-0328">Glycosyltransferase</keyword>
<protein>
    <recommendedName>
        <fullName evidence="12">Mannosyltransferase</fullName>
        <ecNumber evidence="12">2.4.1.-</ecNumber>
    </recommendedName>
</protein>
<dbReference type="EMBL" id="MU253815">
    <property type="protein sequence ID" value="KAG9246156.1"/>
    <property type="molecule type" value="Genomic_DNA"/>
</dbReference>
<reference evidence="13" key="1">
    <citation type="journal article" date="2021" name="IMA Fungus">
        <title>Genomic characterization of three marine fungi, including Emericellopsis atlantica sp. nov. with signatures of a generalist lifestyle and marine biomass degradation.</title>
        <authorList>
            <person name="Hagestad O.C."/>
            <person name="Hou L."/>
            <person name="Andersen J.H."/>
            <person name="Hansen E.H."/>
            <person name="Altermark B."/>
            <person name="Li C."/>
            <person name="Kuhnert E."/>
            <person name="Cox R.J."/>
            <person name="Crous P.W."/>
            <person name="Spatafora J.W."/>
            <person name="Lail K."/>
            <person name="Amirebrahimi M."/>
            <person name="Lipzen A."/>
            <person name="Pangilinan J."/>
            <person name="Andreopoulos W."/>
            <person name="Hayes R.D."/>
            <person name="Ng V."/>
            <person name="Grigoriev I.V."/>
            <person name="Jackson S.A."/>
            <person name="Sutton T.D.S."/>
            <person name="Dobson A.D.W."/>
            <person name="Rama T."/>
        </authorList>
    </citation>
    <scope>NUCLEOTIDE SEQUENCE</scope>
    <source>
        <strain evidence="13">TRa3180A</strain>
    </source>
</reference>
<evidence type="ECO:0000256" key="2">
    <source>
        <dbReference type="ARBA" id="ARBA00004687"/>
    </source>
</evidence>
<dbReference type="Proteomes" id="UP000887226">
    <property type="component" value="Unassembled WGS sequence"/>
</dbReference>
<comment type="caution">
    <text evidence="13">The sequence shown here is derived from an EMBL/GenBank/DDBJ whole genome shotgun (WGS) entry which is preliminary data.</text>
</comment>
<feature type="transmembrane region" description="Helical" evidence="12">
    <location>
        <begin position="342"/>
        <end position="359"/>
    </location>
</feature>
<feature type="transmembrane region" description="Helical" evidence="12">
    <location>
        <begin position="258"/>
        <end position="277"/>
    </location>
</feature>
<evidence type="ECO:0000256" key="5">
    <source>
        <dbReference type="ARBA" id="ARBA00022676"/>
    </source>
</evidence>